<protein>
    <recommendedName>
        <fullName evidence="3">Rad50/SbcC-type AAA domain-containing protein</fullName>
    </recommendedName>
</protein>
<keyword evidence="2" id="KW-1185">Reference proteome</keyword>
<proteinExistence type="predicted"/>
<dbReference type="SUPFAM" id="SSF52540">
    <property type="entry name" value="P-loop containing nucleoside triphosphate hydrolases"/>
    <property type="match status" value="1"/>
</dbReference>
<organism evidence="1 2">
    <name type="scientific">Litoribaculum gwangyangense</name>
    <dbReference type="NCBI Taxonomy" id="1130722"/>
    <lineage>
        <taxon>Bacteria</taxon>
        <taxon>Pseudomonadati</taxon>
        <taxon>Bacteroidota</taxon>
        <taxon>Flavobacteriia</taxon>
        <taxon>Flavobacteriales</taxon>
        <taxon>Flavobacteriaceae</taxon>
        <taxon>Litoribaculum</taxon>
    </lineage>
</organism>
<dbReference type="InterPro" id="IPR027417">
    <property type="entry name" value="P-loop_NTPase"/>
</dbReference>
<reference evidence="2" key="1">
    <citation type="journal article" date="2019" name="Int. J. Syst. Evol. Microbiol.">
        <title>The Global Catalogue of Microorganisms (GCM) 10K type strain sequencing project: providing services to taxonomists for standard genome sequencing and annotation.</title>
        <authorList>
            <consortium name="The Broad Institute Genomics Platform"/>
            <consortium name="The Broad Institute Genome Sequencing Center for Infectious Disease"/>
            <person name="Wu L."/>
            <person name="Ma J."/>
        </authorList>
    </citation>
    <scope>NUCLEOTIDE SEQUENCE [LARGE SCALE GENOMIC DNA]</scope>
    <source>
        <strain evidence="2">JCM 18325</strain>
    </source>
</reference>
<accession>A0ABP9BXV0</accession>
<evidence type="ECO:0008006" key="3">
    <source>
        <dbReference type="Google" id="ProtNLM"/>
    </source>
</evidence>
<sequence length="583" mass="66820">MLKVIEIEHIKGIQHKRFELDISPNKPSLMVAPNGFGKSSLATAFNSMNNRRIVLNEDDYHAEDEANAPRIYIEYQKPDSSIVHLEATSTSNTISGELDYFVINNNTKPKGNASTFGGFANSRATLIIEDVVLLDRIPTNTSFPFTYRNAQGRFGTNGRVLPNLSAVFSNRLLVEQISEHYQDLQRANGIRIQGRINAVIDLINNEGGTANALVDWVSANVLDDLKAIDYLNTLGNLIHTFDIGYNSESKSYLAAIQLIWSYNENSNQFKDACAFSNYKLDKERFETTLSTFNCTWRNIRASETRGQLVIKFPKAIHISNGQRDILTFISMLFRAKRHLKKDANILIIDEVFDYLDDGNLTAAQYYITTFIKEFKDQCKRLYPIILTHLNPNYFKNFAFSNQKVYYLEKSNIQVNQHLSRMLRIRDDEAFAEPLRDDISKHLVHYEPTHINRRADFRGLTIPELWGKSDNFYQFLFGEVDNYLNGRAFCPFAVCGGVRVKIEEIAYNKLQSPEARTAFLSTHMTRKKLEKAEELGVVSPESHFLLGIIYNEGMHWRDNQDNVSPIASKLENLTIKKLIRDVFE</sequence>
<dbReference type="EMBL" id="BAABJW010000001">
    <property type="protein sequence ID" value="GAA4802066.1"/>
    <property type="molecule type" value="Genomic_DNA"/>
</dbReference>
<evidence type="ECO:0000313" key="1">
    <source>
        <dbReference type="EMBL" id="GAA4802066.1"/>
    </source>
</evidence>
<dbReference type="RefSeq" id="WP_345275368.1">
    <property type="nucleotide sequence ID" value="NZ_BAABJW010000001.1"/>
</dbReference>
<dbReference type="Gene3D" id="3.40.50.300">
    <property type="entry name" value="P-loop containing nucleotide triphosphate hydrolases"/>
    <property type="match status" value="1"/>
</dbReference>
<dbReference type="Proteomes" id="UP001501433">
    <property type="component" value="Unassembled WGS sequence"/>
</dbReference>
<evidence type="ECO:0000313" key="2">
    <source>
        <dbReference type="Proteomes" id="UP001501433"/>
    </source>
</evidence>
<gene>
    <name evidence="1" type="ORF">GCM10023330_05140</name>
</gene>
<name>A0ABP9BXV0_9FLAO</name>
<comment type="caution">
    <text evidence="1">The sequence shown here is derived from an EMBL/GenBank/DDBJ whole genome shotgun (WGS) entry which is preliminary data.</text>
</comment>